<keyword evidence="3" id="KW-0597">Phosphoprotein</keyword>
<dbReference type="GO" id="GO:0000398">
    <property type="term" value="P:mRNA splicing, via spliceosome"/>
    <property type="evidence" value="ECO:0007669"/>
    <property type="project" value="InterPro"/>
</dbReference>
<dbReference type="InterPro" id="IPR031774">
    <property type="entry name" value="SF3A3_dom"/>
</dbReference>
<feature type="domain" description="C2H2-type" evidence="10">
    <location>
        <begin position="238"/>
        <end position="267"/>
    </location>
</feature>
<dbReference type="GO" id="GO:0008270">
    <property type="term" value="F:zinc ion binding"/>
    <property type="evidence" value="ECO:0007669"/>
    <property type="project" value="UniProtKB-KW"/>
</dbReference>
<evidence type="ECO:0000256" key="1">
    <source>
        <dbReference type="ARBA" id="ARBA00004123"/>
    </source>
</evidence>
<dbReference type="InterPro" id="IPR003604">
    <property type="entry name" value="Matrin/U1-like-C_Znf_C2H2"/>
</dbReference>
<dbReference type="PROSITE" id="PS50157">
    <property type="entry name" value="ZINC_FINGER_C2H2_2"/>
    <property type="match status" value="1"/>
</dbReference>
<evidence type="ECO:0000259" key="11">
    <source>
        <dbReference type="PROSITE" id="PS50171"/>
    </source>
</evidence>
<evidence type="ECO:0000256" key="5">
    <source>
        <dbReference type="ARBA" id="ARBA00022771"/>
    </source>
</evidence>
<dbReference type="InterPro" id="IPR051421">
    <property type="entry name" value="RNA_Proc_DNA_Dmg_Regulator"/>
</dbReference>
<evidence type="ECO:0000256" key="6">
    <source>
        <dbReference type="ARBA" id="ARBA00022833"/>
    </source>
</evidence>
<dbReference type="SMART" id="SM00355">
    <property type="entry name" value="ZnF_C2H2"/>
    <property type="match status" value="2"/>
</dbReference>
<dbReference type="AlphaFoldDB" id="A0A137PHU3"/>
<dbReference type="PANTHER" id="PTHR12786:SF2">
    <property type="entry name" value="SPLICING FACTOR 3A SUBUNIT 3"/>
    <property type="match status" value="1"/>
</dbReference>
<evidence type="ECO:0000256" key="8">
    <source>
        <dbReference type="PROSITE-ProRule" id="PRU00042"/>
    </source>
</evidence>
<evidence type="ECO:0000256" key="7">
    <source>
        <dbReference type="ARBA" id="ARBA00023242"/>
    </source>
</evidence>
<evidence type="ECO:0000256" key="4">
    <source>
        <dbReference type="ARBA" id="ARBA00022723"/>
    </source>
</evidence>
<dbReference type="InterPro" id="IPR021966">
    <property type="entry name" value="SF3a60_bindingd"/>
</dbReference>
<gene>
    <name evidence="12" type="ORF">CONCODRAFT_76800</name>
</gene>
<name>A0A137PHU3_CONC2</name>
<dbReference type="PANTHER" id="PTHR12786">
    <property type="entry name" value="SPLICING FACTOR SF3A-RELATED"/>
    <property type="match status" value="1"/>
</dbReference>
<evidence type="ECO:0000256" key="2">
    <source>
        <dbReference type="ARBA" id="ARBA00008776"/>
    </source>
</evidence>
<keyword evidence="6" id="KW-0862">Zinc</keyword>
<dbReference type="PROSITE" id="PS50171">
    <property type="entry name" value="ZF_MATRIN"/>
    <property type="match status" value="1"/>
</dbReference>
<dbReference type="InterPro" id="IPR000690">
    <property type="entry name" value="Matrin/U1-C_Znf_C2H2"/>
</dbReference>
<keyword evidence="4" id="KW-0479">Metal-binding</keyword>
<dbReference type="EMBL" id="KQ964422">
    <property type="protein sequence ID" value="KXN74573.1"/>
    <property type="molecule type" value="Genomic_DNA"/>
</dbReference>
<proteinExistence type="inferred from homology"/>
<dbReference type="OrthoDB" id="2160351at2759"/>
<comment type="similarity">
    <text evidence="2">Belongs to the SF3A3 family.</text>
</comment>
<dbReference type="Pfam" id="PF16837">
    <property type="entry name" value="SF3A3"/>
    <property type="match status" value="1"/>
</dbReference>
<dbReference type="GO" id="GO:0003723">
    <property type="term" value="F:RNA binding"/>
    <property type="evidence" value="ECO:0007669"/>
    <property type="project" value="InterPro"/>
</dbReference>
<evidence type="ECO:0000313" key="13">
    <source>
        <dbReference type="Proteomes" id="UP000070444"/>
    </source>
</evidence>
<dbReference type="SUPFAM" id="SSF57667">
    <property type="entry name" value="beta-beta-alpha zinc fingers"/>
    <property type="match status" value="1"/>
</dbReference>
<evidence type="ECO:0000259" key="10">
    <source>
        <dbReference type="PROSITE" id="PS50157"/>
    </source>
</evidence>
<dbReference type="SMART" id="SM00451">
    <property type="entry name" value="ZnF_U1"/>
    <property type="match status" value="1"/>
</dbReference>
<comment type="subcellular location">
    <subcellularLocation>
        <location evidence="1">Nucleus</location>
    </subcellularLocation>
</comment>
<keyword evidence="9" id="KW-0175">Coiled coil</keyword>
<dbReference type="Gene3D" id="3.30.160.60">
    <property type="entry name" value="Classic Zinc Finger"/>
    <property type="match status" value="1"/>
</dbReference>
<keyword evidence="13" id="KW-1185">Reference proteome</keyword>
<sequence>MDNILEIQRKNLELIDIFEQSIVNESLKDTKNFKTRLIQQHNINTLLNQIKSTSSSTLENFDDKESILKREVHSLSGPNEISEFYNRLKSIKEYHRSNSTTIVENLKDRSSELTENTEDKLEGLFSGEEYLGKFLDLNQIFVVYQNLQNLKKLNYLSYLDQFYKFEIIDRKLKGGQYKEYLKNLKEYLESYFKRAKPLYNLEALQSDSLTKFNEHLEKGTVPGWDNLDLKSKEKAINLFCKACNKTFEKETVFEAHMKSLKHKKSQAKYDANPDNQKGDEQKVEEEAINQLTEIPLLEFQISSYCQVLQETIDDTKANVERKQALTDRERRIELEQEEIDDIESDEEDSAKLYNPLKLPLGWDGKPIPYWLFKLHGLGIEYPCEICGNYVYMGRKSFEKHFQEFRHAHGMRCLGIPNTRHFYEITKIQDAYDLWNKLKKNNSTEKFVPDTMEEFEDDSGNVFNRKTYEDLKRQGLL</sequence>
<feature type="coiled-coil region" evidence="9">
    <location>
        <begin position="305"/>
        <end position="345"/>
    </location>
</feature>
<dbReference type="InterPro" id="IPR036236">
    <property type="entry name" value="Znf_C2H2_sf"/>
</dbReference>
<dbReference type="Pfam" id="PF12171">
    <property type="entry name" value="zf-C2H2_jaz"/>
    <property type="match status" value="1"/>
</dbReference>
<dbReference type="GO" id="GO:0005681">
    <property type="term" value="C:spliceosomal complex"/>
    <property type="evidence" value="ECO:0007669"/>
    <property type="project" value="InterPro"/>
</dbReference>
<accession>A0A137PHU3</accession>
<evidence type="ECO:0000313" key="12">
    <source>
        <dbReference type="EMBL" id="KXN74573.1"/>
    </source>
</evidence>
<evidence type="ECO:0000256" key="9">
    <source>
        <dbReference type="SAM" id="Coils"/>
    </source>
</evidence>
<dbReference type="STRING" id="796925.A0A137PHU3"/>
<dbReference type="Pfam" id="PF12108">
    <property type="entry name" value="SF3a60_bindingd"/>
    <property type="match status" value="1"/>
</dbReference>
<dbReference type="Proteomes" id="UP000070444">
    <property type="component" value="Unassembled WGS sequence"/>
</dbReference>
<dbReference type="InterPro" id="IPR013087">
    <property type="entry name" value="Znf_C2H2_type"/>
</dbReference>
<dbReference type="InterPro" id="IPR024598">
    <property type="entry name" value="SF3a60/Prp9_C"/>
</dbReference>
<dbReference type="PROSITE" id="PS00028">
    <property type="entry name" value="ZINC_FINGER_C2H2_1"/>
    <property type="match status" value="1"/>
</dbReference>
<reference evidence="12 13" key="1">
    <citation type="journal article" date="2015" name="Genome Biol. Evol.">
        <title>Phylogenomic analyses indicate that early fungi evolved digesting cell walls of algal ancestors of land plants.</title>
        <authorList>
            <person name="Chang Y."/>
            <person name="Wang S."/>
            <person name="Sekimoto S."/>
            <person name="Aerts A.L."/>
            <person name="Choi C."/>
            <person name="Clum A."/>
            <person name="LaButti K.M."/>
            <person name="Lindquist E.A."/>
            <person name="Yee Ngan C."/>
            <person name="Ohm R.A."/>
            <person name="Salamov A.A."/>
            <person name="Grigoriev I.V."/>
            <person name="Spatafora J.W."/>
            <person name="Berbee M.L."/>
        </authorList>
    </citation>
    <scope>NUCLEOTIDE SEQUENCE [LARGE SCALE GENOMIC DNA]</scope>
    <source>
        <strain evidence="12 13">NRRL 28638</strain>
    </source>
</reference>
<keyword evidence="5 8" id="KW-0863">Zinc-finger</keyword>
<keyword evidence="7" id="KW-0539">Nucleus</keyword>
<feature type="domain" description="Matrin-type" evidence="11">
    <location>
        <begin position="381"/>
        <end position="412"/>
    </location>
</feature>
<protein>
    <submittedName>
        <fullName evidence="12">Splicing factor 3A subunit 3-like protein</fullName>
    </submittedName>
</protein>
<dbReference type="InterPro" id="IPR022755">
    <property type="entry name" value="Znf_C2H2_jaz"/>
</dbReference>
<evidence type="ECO:0000256" key="3">
    <source>
        <dbReference type="ARBA" id="ARBA00022553"/>
    </source>
</evidence>
<dbReference type="OMA" id="GPKAFQK"/>
<organism evidence="12 13">
    <name type="scientific">Conidiobolus coronatus (strain ATCC 28846 / CBS 209.66 / NRRL 28638)</name>
    <name type="common">Delacroixia coronata</name>
    <dbReference type="NCBI Taxonomy" id="796925"/>
    <lineage>
        <taxon>Eukaryota</taxon>
        <taxon>Fungi</taxon>
        <taxon>Fungi incertae sedis</taxon>
        <taxon>Zoopagomycota</taxon>
        <taxon>Entomophthoromycotina</taxon>
        <taxon>Entomophthoromycetes</taxon>
        <taxon>Entomophthorales</taxon>
        <taxon>Ancylistaceae</taxon>
        <taxon>Conidiobolus</taxon>
    </lineage>
</organism>
<dbReference type="Pfam" id="PF11931">
    <property type="entry name" value="SF3a60_Prp9_C"/>
    <property type="match status" value="1"/>
</dbReference>